<dbReference type="SMART" id="SM00740">
    <property type="entry name" value="PASTA"/>
    <property type="match status" value="1"/>
</dbReference>
<protein>
    <submittedName>
        <fullName evidence="4">PASTA domain-containing protein</fullName>
    </submittedName>
</protein>
<evidence type="ECO:0000313" key="5">
    <source>
        <dbReference type="Proteomes" id="UP001589867"/>
    </source>
</evidence>
<evidence type="ECO:0000256" key="2">
    <source>
        <dbReference type="SAM" id="Phobius"/>
    </source>
</evidence>
<feature type="region of interest" description="Disordered" evidence="1">
    <location>
        <begin position="1"/>
        <end position="136"/>
    </location>
</feature>
<sequence length="292" mass="29320">MADDRDPDDPTSGSTGGAGDGTPRREPDGSARQELDQTGEFDPFADDDAPSRDGAATAAGGSAPEPGAGDEPTPPESDRTAPLPPPVDATRQMPAVDETAPASQSPVWSGRAGVPPPHASVPRGPDAGEPPPPEDSGGPWWMPIVLGIVALLLAGGLIVGIWLIVNADNEQTGPTPTPSPTLAPTSAPATSVAPTTSSPAPPTTAPAGVPVPRLVGLTDQAAREALEELGLDYQLVYRPAGEEPGTVIESDPAEGETVPDGGVVTLVIASPLTPTTPPTSASTPRVEPTPTS</sequence>
<name>A0ABV6MEK4_9ACTN</name>
<dbReference type="CDD" id="cd06577">
    <property type="entry name" value="PASTA_pknB"/>
    <property type="match status" value="1"/>
</dbReference>
<evidence type="ECO:0000256" key="1">
    <source>
        <dbReference type="SAM" id="MobiDB-lite"/>
    </source>
</evidence>
<feature type="transmembrane region" description="Helical" evidence="2">
    <location>
        <begin position="140"/>
        <end position="165"/>
    </location>
</feature>
<feature type="region of interest" description="Disordered" evidence="1">
    <location>
        <begin position="171"/>
        <end position="211"/>
    </location>
</feature>
<feature type="compositionally biased region" description="Low complexity" evidence="1">
    <location>
        <begin position="269"/>
        <end position="284"/>
    </location>
</feature>
<dbReference type="PROSITE" id="PS51178">
    <property type="entry name" value="PASTA"/>
    <property type="match status" value="1"/>
</dbReference>
<feature type="compositionally biased region" description="Acidic residues" evidence="1">
    <location>
        <begin position="37"/>
        <end position="48"/>
    </location>
</feature>
<comment type="caution">
    <text evidence="4">The sequence shown here is derived from an EMBL/GenBank/DDBJ whole genome shotgun (WGS) entry which is preliminary data.</text>
</comment>
<keyword evidence="5" id="KW-1185">Reference proteome</keyword>
<feature type="domain" description="PASTA" evidence="3">
    <location>
        <begin position="205"/>
        <end position="270"/>
    </location>
</feature>
<evidence type="ECO:0000259" key="3">
    <source>
        <dbReference type="PROSITE" id="PS51178"/>
    </source>
</evidence>
<dbReference type="Pfam" id="PF03793">
    <property type="entry name" value="PASTA"/>
    <property type="match status" value="1"/>
</dbReference>
<feature type="compositionally biased region" description="Basic and acidic residues" evidence="1">
    <location>
        <begin position="22"/>
        <end position="35"/>
    </location>
</feature>
<accession>A0ABV6MEK4</accession>
<dbReference type="InterPro" id="IPR005543">
    <property type="entry name" value="PASTA_dom"/>
</dbReference>
<feature type="compositionally biased region" description="Low complexity" evidence="1">
    <location>
        <begin position="182"/>
        <end position="198"/>
    </location>
</feature>
<gene>
    <name evidence="4" type="ORF">ACFFIA_35115</name>
</gene>
<reference evidence="4 5" key="1">
    <citation type="submission" date="2024-09" db="EMBL/GenBank/DDBJ databases">
        <authorList>
            <person name="Sun Q."/>
            <person name="Mori K."/>
        </authorList>
    </citation>
    <scope>NUCLEOTIDE SEQUENCE [LARGE SCALE GENOMIC DNA]</scope>
    <source>
        <strain evidence="4 5">TBRC 3947</strain>
    </source>
</reference>
<keyword evidence="2" id="KW-0812">Transmembrane</keyword>
<feature type="compositionally biased region" description="Low complexity" evidence="1">
    <location>
        <begin position="54"/>
        <end position="69"/>
    </location>
</feature>
<evidence type="ECO:0000313" key="4">
    <source>
        <dbReference type="EMBL" id="MFC0532862.1"/>
    </source>
</evidence>
<dbReference type="Proteomes" id="UP001589867">
    <property type="component" value="Unassembled WGS sequence"/>
</dbReference>
<proteinExistence type="predicted"/>
<keyword evidence="2" id="KW-0472">Membrane</keyword>
<keyword evidence="2" id="KW-1133">Transmembrane helix</keyword>
<dbReference type="EMBL" id="JBHLUH010000077">
    <property type="protein sequence ID" value="MFC0532862.1"/>
    <property type="molecule type" value="Genomic_DNA"/>
</dbReference>
<organism evidence="4 5">
    <name type="scientific">Phytohabitans kaempferiae</name>
    <dbReference type="NCBI Taxonomy" id="1620943"/>
    <lineage>
        <taxon>Bacteria</taxon>
        <taxon>Bacillati</taxon>
        <taxon>Actinomycetota</taxon>
        <taxon>Actinomycetes</taxon>
        <taxon>Micromonosporales</taxon>
        <taxon>Micromonosporaceae</taxon>
    </lineage>
</organism>
<dbReference type="RefSeq" id="WP_377259725.1">
    <property type="nucleotide sequence ID" value="NZ_JBHLUH010000077.1"/>
</dbReference>
<dbReference type="Gene3D" id="3.30.10.20">
    <property type="match status" value="1"/>
</dbReference>
<feature type="region of interest" description="Disordered" evidence="1">
    <location>
        <begin position="269"/>
        <end position="292"/>
    </location>
</feature>